<dbReference type="PATRIC" id="fig|570277.3.peg.724"/>
<protein>
    <submittedName>
        <fullName evidence="1">Uncharacterized protein</fullName>
    </submittedName>
</protein>
<sequence>MHERTIRNICINKYLLALQKINTPFTVIKKRGTAIGNTPFVKTQLSGRLI</sequence>
<dbReference type="Proteomes" id="UP000071065">
    <property type="component" value="Chromosome"/>
</dbReference>
<reference evidence="1 2" key="1">
    <citation type="journal article" date="2016" name="Front. Microbiol.">
        <title>Genomic Insight into the Host-Endosymbiont Relationship of Endozoicomonas montiporae CL-33(T) with its Coral Host.</title>
        <authorList>
            <person name="Ding J.-Y."/>
            <person name="Shiu J.-H."/>
            <person name="Chen W.-M."/>
            <person name="Chiang Y.-R."/>
            <person name="Tang S.-L."/>
        </authorList>
    </citation>
    <scope>NUCLEOTIDE SEQUENCE [LARGE SCALE GENOMIC DNA]</scope>
    <source>
        <strain evidence="1 2">CL-33</strain>
    </source>
</reference>
<gene>
    <name evidence="1" type="ORF">EZMO1_0676</name>
</gene>
<dbReference type="KEGG" id="emp:EZMO1_0676"/>
<organism evidence="1 2">
    <name type="scientific">Endozoicomonas montiporae CL-33</name>
    <dbReference type="NCBI Taxonomy" id="570277"/>
    <lineage>
        <taxon>Bacteria</taxon>
        <taxon>Pseudomonadati</taxon>
        <taxon>Pseudomonadota</taxon>
        <taxon>Gammaproteobacteria</taxon>
        <taxon>Oceanospirillales</taxon>
        <taxon>Endozoicomonadaceae</taxon>
        <taxon>Endozoicomonas</taxon>
    </lineage>
</organism>
<proteinExistence type="predicted"/>
<dbReference type="EMBL" id="CP013251">
    <property type="protein sequence ID" value="AMO54915.1"/>
    <property type="molecule type" value="Genomic_DNA"/>
</dbReference>
<dbReference type="AlphaFoldDB" id="A0A142B839"/>
<evidence type="ECO:0000313" key="1">
    <source>
        <dbReference type="EMBL" id="AMO54915.1"/>
    </source>
</evidence>
<evidence type="ECO:0000313" key="2">
    <source>
        <dbReference type="Proteomes" id="UP000071065"/>
    </source>
</evidence>
<name>A0A142B839_9GAMM</name>
<accession>A0A142B839</accession>